<evidence type="ECO:0000256" key="7">
    <source>
        <dbReference type="ARBA" id="ARBA00023140"/>
    </source>
</evidence>
<gene>
    <name evidence="9" type="ORF">BJ684DRAFT_22632</name>
</gene>
<evidence type="ECO:0000256" key="2">
    <source>
        <dbReference type="ARBA" id="ARBA00004496"/>
    </source>
</evidence>
<dbReference type="GO" id="GO:0005052">
    <property type="term" value="F:peroxisome matrix targeting signal-1 binding"/>
    <property type="evidence" value="ECO:0007669"/>
    <property type="project" value="TreeGrafter"/>
</dbReference>
<dbReference type="Proteomes" id="UP000267251">
    <property type="component" value="Unassembled WGS sequence"/>
</dbReference>
<dbReference type="EMBL" id="KZ987892">
    <property type="protein sequence ID" value="RKP14066.1"/>
    <property type="molecule type" value="Genomic_DNA"/>
</dbReference>
<dbReference type="InterPro" id="IPR024111">
    <property type="entry name" value="PEX5/PEX5L"/>
</dbReference>
<dbReference type="SMART" id="SM00028">
    <property type="entry name" value="TPR"/>
    <property type="match status" value="4"/>
</dbReference>
<protein>
    <submittedName>
        <fullName evidence="9">Uncharacterized protein</fullName>
    </submittedName>
</protein>
<dbReference type="PANTHER" id="PTHR10130">
    <property type="entry name" value="PEROXISOMAL TARGETING SIGNAL 1 RECEPTOR PEX5"/>
    <property type="match status" value="1"/>
</dbReference>
<comment type="similarity">
    <text evidence="3">Belongs to the peroxisomal targeting signal receptor family.</text>
</comment>
<evidence type="ECO:0000313" key="9">
    <source>
        <dbReference type="EMBL" id="RKP14066.1"/>
    </source>
</evidence>
<dbReference type="PROSITE" id="PS50005">
    <property type="entry name" value="TPR"/>
    <property type="match status" value="3"/>
</dbReference>
<evidence type="ECO:0000256" key="5">
    <source>
        <dbReference type="ARBA" id="ARBA00022737"/>
    </source>
</evidence>
<keyword evidence="5" id="KW-0677">Repeat</keyword>
<dbReference type="GO" id="GO:0005829">
    <property type="term" value="C:cytosol"/>
    <property type="evidence" value="ECO:0007669"/>
    <property type="project" value="TreeGrafter"/>
</dbReference>
<reference evidence="10" key="1">
    <citation type="journal article" date="2018" name="Nat. Microbiol.">
        <title>Leveraging single-cell genomics to expand the fungal tree of life.</title>
        <authorList>
            <person name="Ahrendt S.R."/>
            <person name="Quandt C.A."/>
            <person name="Ciobanu D."/>
            <person name="Clum A."/>
            <person name="Salamov A."/>
            <person name="Andreopoulos B."/>
            <person name="Cheng J.F."/>
            <person name="Woyke T."/>
            <person name="Pelin A."/>
            <person name="Henrissat B."/>
            <person name="Reynolds N.K."/>
            <person name="Benny G.L."/>
            <person name="Smith M.E."/>
            <person name="James T.Y."/>
            <person name="Grigoriev I.V."/>
        </authorList>
    </citation>
    <scope>NUCLEOTIDE SEQUENCE [LARGE SCALE GENOMIC DNA]</scope>
</reference>
<dbReference type="AlphaFoldDB" id="A0A4P9Y500"/>
<feature type="repeat" description="TPR" evidence="8">
    <location>
        <begin position="197"/>
        <end position="230"/>
    </location>
</feature>
<dbReference type="GO" id="GO:0005778">
    <property type="term" value="C:peroxisomal membrane"/>
    <property type="evidence" value="ECO:0007669"/>
    <property type="project" value="TreeGrafter"/>
</dbReference>
<keyword evidence="6 8" id="KW-0802">TPR repeat</keyword>
<comment type="subcellular location">
    <subcellularLocation>
        <location evidence="2">Cytoplasm</location>
    </subcellularLocation>
    <subcellularLocation>
        <location evidence="1">Peroxisome</location>
    </subcellularLocation>
</comment>
<evidence type="ECO:0000313" key="10">
    <source>
        <dbReference type="Proteomes" id="UP000267251"/>
    </source>
</evidence>
<keyword evidence="10" id="KW-1185">Reference proteome</keyword>
<feature type="repeat" description="TPR" evidence="8">
    <location>
        <begin position="231"/>
        <end position="264"/>
    </location>
</feature>
<proteinExistence type="inferred from homology"/>
<dbReference type="Gene3D" id="1.25.40.10">
    <property type="entry name" value="Tetratricopeptide repeat domain"/>
    <property type="match status" value="1"/>
</dbReference>
<dbReference type="Pfam" id="PF13432">
    <property type="entry name" value="TPR_16"/>
    <property type="match status" value="1"/>
</dbReference>
<dbReference type="SUPFAM" id="SSF48452">
    <property type="entry name" value="TPR-like"/>
    <property type="match status" value="1"/>
</dbReference>
<name>A0A4P9Y500_9FUNG</name>
<organism evidence="9 10">
    <name type="scientific">Piptocephalis cylindrospora</name>
    <dbReference type="NCBI Taxonomy" id="1907219"/>
    <lineage>
        <taxon>Eukaryota</taxon>
        <taxon>Fungi</taxon>
        <taxon>Fungi incertae sedis</taxon>
        <taxon>Zoopagomycota</taxon>
        <taxon>Zoopagomycotina</taxon>
        <taxon>Zoopagomycetes</taxon>
        <taxon>Zoopagales</taxon>
        <taxon>Piptocephalidaceae</taxon>
        <taxon>Piptocephalis</taxon>
    </lineage>
</organism>
<evidence type="ECO:0000256" key="8">
    <source>
        <dbReference type="PROSITE-ProRule" id="PRU00339"/>
    </source>
</evidence>
<dbReference type="OrthoDB" id="10006023at2759"/>
<dbReference type="InterPro" id="IPR019734">
    <property type="entry name" value="TPR_rpt"/>
</dbReference>
<evidence type="ECO:0000256" key="4">
    <source>
        <dbReference type="ARBA" id="ARBA00022490"/>
    </source>
</evidence>
<dbReference type="Pfam" id="PF13414">
    <property type="entry name" value="TPR_11"/>
    <property type="match status" value="1"/>
</dbReference>
<dbReference type="PANTHER" id="PTHR10130:SF0">
    <property type="entry name" value="GH08708P"/>
    <property type="match status" value="1"/>
</dbReference>
<keyword evidence="7" id="KW-0576">Peroxisome</keyword>
<sequence length="343" mass="38086">MGKGKGREDVTGLEDVDWTRQFDQLDLESKTEADIAAAGLESEDELSRQFEELWKEKSGMALRLRESGGSLQEAALAYEASVQRDSHALDAEAWMFLGQIQAENEKETAAIRALERAIELDDACLPAYTSLAVSYVNEGYDQQAYATLESWIRHRFPDIPIPDGAVAPMDLRARVIDAYLTAARQGPQSPEGGSVDADVQLGLGVLLYGGGEFDKAVDCFVAALEVRPEDYLLWNRLGATLANSGRSEEAINAYHRALDLRPSFVRARYNLGVSCINIGCHREAAEHFLGALSMHGDGQTAVNVSNSLWETLRRVFYMMERRDLAEMAHPGADIKEFRQEFDF</sequence>
<evidence type="ECO:0000256" key="3">
    <source>
        <dbReference type="ARBA" id="ARBA00005348"/>
    </source>
</evidence>
<dbReference type="GO" id="GO:0016560">
    <property type="term" value="P:protein import into peroxisome matrix, docking"/>
    <property type="evidence" value="ECO:0007669"/>
    <property type="project" value="TreeGrafter"/>
</dbReference>
<keyword evidence="4" id="KW-0963">Cytoplasm</keyword>
<feature type="repeat" description="TPR" evidence="8">
    <location>
        <begin position="91"/>
        <end position="124"/>
    </location>
</feature>
<evidence type="ECO:0000256" key="6">
    <source>
        <dbReference type="ARBA" id="ARBA00022803"/>
    </source>
</evidence>
<evidence type="ECO:0000256" key="1">
    <source>
        <dbReference type="ARBA" id="ARBA00004275"/>
    </source>
</evidence>
<dbReference type="InterPro" id="IPR011990">
    <property type="entry name" value="TPR-like_helical_dom_sf"/>
</dbReference>
<accession>A0A4P9Y500</accession>